<dbReference type="EMBL" id="JBHSZV010000047">
    <property type="protein sequence ID" value="MFC7063356.1"/>
    <property type="molecule type" value="Genomic_DNA"/>
</dbReference>
<dbReference type="InterPro" id="IPR058870">
    <property type="entry name" value="YuzC"/>
</dbReference>
<evidence type="ECO:0000313" key="1">
    <source>
        <dbReference type="EMBL" id="MFC7063356.1"/>
    </source>
</evidence>
<dbReference type="RefSeq" id="WP_204708481.1">
    <property type="nucleotide sequence ID" value="NZ_JBHSZV010000047.1"/>
</dbReference>
<protein>
    <recommendedName>
        <fullName evidence="3">Inner spore coat protein</fullName>
    </recommendedName>
</protein>
<evidence type="ECO:0008006" key="3">
    <source>
        <dbReference type="Google" id="ProtNLM"/>
    </source>
</evidence>
<accession>A0ABW2ER17</accession>
<reference evidence="2" key="1">
    <citation type="journal article" date="2019" name="Int. J. Syst. Evol. Microbiol.">
        <title>The Global Catalogue of Microorganisms (GCM) 10K type strain sequencing project: providing services to taxonomists for standard genome sequencing and annotation.</title>
        <authorList>
            <consortium name="The Broad Institute Genomics Platform"/>
            <consortium name="The Broad Institute Genome Sequencing Center for Infectious Disease"/>
            <person name="Wu L."/>
            <person name="Ma J."/>
        </authorList>
    </citation>
    <scope>NUCLEOTIDE SEQUENCE [LARGE SCALE GENOMIC DNA]</scope>
    <source>
        <strain evidence="2">CGMCC 4.1621</strain>
    </source>
</reference>
<comment type="caution">
    <text evidence="1">The sequence shown here is derived from an EMBL/GenBank/DDBJ whole genome shotgun (WGS) entry which is preliminary data.</text>
</comment>
<dbReference type="Proteomes" id="UP001596410">
    <property type="component" value="Unassembled WGS sequence"/>
</dbReference>
<dbReference type="Pfam" id="PF26344">
    <property type="entry name" value="YuzC"/>
    <property type="match status" value="1"/>
</dbReference>
<keyword evidence="2" id="KW-1185">Reference proteome</keyword>
<organism evidence="1 2">
    <name type="scientific">Halobacillus seohaensis</name>
    <dbReference type="NCBI Taxonomy" id="447421"/>
    <lineage>
        <taxon>Bacteria</taxon>
        <taxon>Bacillati</taxon>
        <taxon>Bacillota</taxon>
        <taxon>Bacilli</taxon>
        <taxon>Bacillales</taxon>
        <taxon>Bacillaceae</taxon>
        <taxon>Halobacillus</taxon>
    </lineage>
</organism>
<name>A0ABW2ER17_9BACI</name>
<evidence type="ECO:0000313" key="2">
    <source>
        <dbReference type="Proteomes" id="UP001596410"/>
    </source>
</evidence>
<gene>
    <name evidence="1" type="ORF">ACFQIC_16200</name>
</gene>
<sequence length="116" mass="13726">MYYPYHPRYYYPGYWPIRLYEDVNPDFLQQSAHQSKKLMQDASKVLDKLSESKDFDAELMHAAQVSDQDKVERLIHSIGITSEVDINYNPDGLRLEFKTKVAEIDCCKLHVALRWR</sequence>
<proteinExistence type="predicted"/>